<dbReference type="Pfam" id="PF09964">
    <property type="entry name" value="DUF2198"/>
    <property type="match status" value="1"/>
</dbReference>
<keyword evidence="1" id="KW-0812">Transmembrane</keyword>
<proteinExistence type="predicted"/>
<dbReference type="InterPro" id="IPR019242">
    <property type="entry name" value="DUF2198"/>
</dbReference>
<keyword evidence="1" id="KW-1133">Transmembrane helix</keyword>
<evidence type="ECO:0000313" key="3">
    <source>
        <dbReference type="Proteomes" id="UP000253314"/>
    </source>
</evidence>
<dbReference type="EMBL" id="QOCW01000001">
    <property type="protein sequence ID" value="RBW71181.1"/>
    <property type="molecule type" value="Genomic_DNA"/>
</dbReference>
<evidence type="ECO:0000313" key="2">
    <source>
        <dbReference type="EMBL" id="RBW71181.1"/>
    </source>
</evidence>
<keyword evidence="3" id="KW-1185">Reference proteome</keyword>
<reference evidence="2 3" key="1">
    <citation type="submission" date="2018-07" db="EMBL/GenBank/DDBJ databases">
        <title>Lottiidibacillus patelloidae gen. nov., sp. nov., isolated from the intestinal tract of a marine limpet and the reclassification of B. taeanensis BH030017T, B. algicola KMM 3737T and B. hwajinpoensis SW-72T as genus Lottiidibacillus.</title>
        <authorList>
            <person name="Liu R."/>
            <person name="Huang Z."/>
        </authorList>
    </citation>
    <scope>NUCLEOTIDE SEQUENCE [LARGE SCALE GENOMIC DNA]</scope>
    <source>
        <strain evidence="2 3">BH030017</strain>
    </source>
</reference>
<comment type="caution">
    <text evidence="2">The sequence shown here is derived from an EMBL/GenBank/DDBJ whole genome shotgun (WGS) entry which is preliminary data.</text>
</comment>
<accession>A0A366Y4Q3</accession>
<dbReference type="Proteomes" id="UP000253314">
    <property type="component" value="Unassembled WGS sequence"/>
</dbReference>
<feature type="transmembrane region" description="Helical" evidence="1">
    <location>
        <begin position="43"/>
        <end position="65"/>
    </location>
</feature>
<dbReference type="RefSeq" id="WP_113803887.1">
    <property type="nucleotide sequence ID" value="NZ_QOCW01000001.1"/>
</dbReference>
<gene>
    <name evidence="2" type="ORF">DS031_00035</name>
</gene>
<keyword evidence="1" id="KW-0472">Membrane</keyword>
<sequence>MSEILVAIAVGALLPLFFTRITYNKYVGIVLSLVLLTAVFDGFHRSLSIQMIALVSVIVGFYFSIRIEKKLKRK</sequence>
<name>A0A366Y4Q3_9BACI</name>
<dbReference type="OrthoDB" id="2454250at2"/>
<dbReference type="AlphaFoldDB" id="A0A366Y4Q3"/>
<evidence type="ECO:0000256" key="1">
    <source>
        <dbReference type="SAM" id="Phobius"/>
    </source>
</evidence>
<organism evidence="2 3">
    <name type="scientific">Bacillus taeanensis</name>
    <dbReference type="NCBI Taxonomy" id="273032"/>
    <lineage>
        <taxon>Bacteria</taxon>
        <taxon>Bacillati</taxon>
        <taxon>Bacillota</taxon>
        <taxon>Bacilli</taxon>
        <taxon>Bacillales</taxon>
        <taxon>Bacillaceae</taxon>
        <taxon>Bacillus</taxon>
    </lineage>
</organism>
<protein>
    <submittedName>
        <fullName evidence="2">DUF2198 domain-containing protein</fullName>
    </submittedName>
</protein>